<reference evidence="13" key="1">
    <citation type="submission" date="2022-08" db="EMBL/GenBank/DDBJ databases">
        <title>Draft genome sequencing of Roseisolibacter agri AW1220.</title>
        <authorList>
            <person name="Tobiishi Y."/>
            <person name="Tonouchi A."/>
        </authorList>
    </citation>
    <scope>NUCLEOTIDE SEQUENCE</scope>
    <source>
        <strain evidence="13">AW1220</strain>
    </source>
</reference>
<dbReference type="InterPro" id="IPR048267">
    <property type="entry name" value="Arginosuc_syn_N"/>
</dbReference>
<comment type="subunit">
    <text evidence="2 9">Homotetramer.</text>
</comment>
<dbReference type="AlphaFoldDB" id="A0AA37V9J5"/>
<dbReference type="InterPro" id="IPR023434">
    <property type="entry name" value="Arginosuc_synth_type_1_subfam"/>
</dbReference>
<evidence type="ECO:0000259" key="12">
    <source>
        <dbReference type="Pfam" id="PF20979"/>
    </source>
</evidence>
<dbReference type="InterPro" id="IPR001518">
    <property type="entry name" value="Arginosuc_synth"/>
</dbReference>
<evidence type="ECO:0000256" key="2">
    <source>
        <dbReference type="ARBA" id="ARBA00011881"/>
    </source>
</evidence>
<dbReference type="GO" id="GO:0005524">
    <property type="term" value="F:ATP binding"/>
    <property type="evidence" value="ECO:0007669"/>
    <property type="project" value="UniProtKB-UniRule"/>
</dbReference>
<keyword evidence="5 9" id="KW-0436">Ligase</keyword>
<keyword evidence="4 9" id="KW-0055">Arginine biosynthesis</keyword>
<feature type="domain" description="Arginosuccinate synthase-like N-terminal" evidence="11">
    <location>
        <begin position="10"/>
        <end position="171"/>
    </location>
</feature>
<evidence type="ECO:0000256" key="10">
    <source>
        <dbReference type="SAM" id="MobiDB-lite"/>
    </source>
</evidence>
<dbReference type="Gene3D" id="1.20.5.470">
    <property type="entry name" value="Single helix bin"/>
    <property type="match status" value="1"/>
</dbReference>
<keyword evidence="14" id="KW-1185">Reference proteome</keyword>
<dbReference type="PROSITE" id="PS00564">
    <property type="entry name" value="ARGININOSUCCIN_SYN_1"/>
    <property type="match status" value="1"/>
</dbReference>
<feature type="binding site" evidence="9">
    <location>
        <position position="124"/>
    </location>
    <ligand>
        <name>L-aspartate</name>
        <dbReference type="ChEBI" id="CHEBI:29991"/>
    </ligand>
</feature>
<dbReference type="FunFam" id="3.90.1260.10:FF:000007">
    <property type="entry name" value="Argininosuccinate synthase"/>
    <property type="match status" value="1"/>
</dbReference>
<feature type="region of interest" description="Disordered" evidence="10">
    <location>
        <begin position="405"/>
        <end position="442"/>
    </location>
</feature>
<feature type="binding site" evidence="9">
    <location>
        <position position="132"/>
    </location>
    <ligand>
        <name>L-citrulline</name>
        <dbReference type="ChEBI" id="CHEBI:57743"/>
    </ligand>
</feature>
<evidence type="ECO:0000256" key="6">
    <source>
        <dbReference type="ARBA" id="ARBA00022605"/>
    </source>
</evidence>
<dbReference type="GO" id="GO:0000050">
    <property type="term" value="P:urea cycle"/>
    <property type="evidence" value="ECO:0007669"/>
    <property type="project" value="TreeGrafter"/>
</dbReference>
<evidence type="ECO:0000256" key="4">
    <source>
        <dbReference type="ARBA" id="ARBA00022571"/>
    </source>
</evidence>
<feature type="binding site" evidence="9">
    <location>
        <position position="129"/>
    </location>
    <ligand>
        <name>L-aspartate</name>
        <dbReference type="ChEBI" id="CHEBI:29991"/>
    </ligand>
</feature>
<feature type="domain" description="Arginosuccinate synthase C-terminal" evidence="12">
    <location>
        <begin position="180"/>
        <end position="397"/>
    </location>
</feature>
<feature type="binding site" evidence="9">
    <location>
        <position position="181"/>
    </location>
    <ligand>
        <name>L-citrulline</name>
        <dbReference type="ChEBI" id="CHEBI:57743"/>
    </ligand>
</feature>
<dbReference type="NCBIfam" id="TIGR00032">
    <property type="entry name" value="argG"/>
    <property type="match status" value="1"/>
</dbReference>
<dbReference type="InterPro" id="IPR024074">
    <property type="entry name" value="AS_cat/multimer_dom_body"/>
</dbReference>
<dbReference type="HAMAP" id="MF_00005">
    <property type="entry name" value="Arg_succ_synth_type1"/>
    <property type="match status" value="1"/>
</dbReference>
<feature type="binding site" evidence="9">
    <location>
        <position position="128"/>
    </location>
    <ligand>
        <name>L-aspartate</name>
        <dbReference type="ChEBI" id="CHEBI:29991"/>
    </ligand>
</feature>
<dbReference type="RefSeq" id="WP_284348940.1">
    <property type="nucleotide sequence ID" value="NZ_BRXS01000002.1"/>
</dbReference>
<dbReference type="EC" id="6.3.4.5" evidence="3 9"/>
<comment type="catalytic activity">
    <reaction evidence="9">
        <text>L-citrulline + L-aspartate + ATP = 2-(N(omega)-L-arginino)succinate + AMP + diphosphate + H(+)</text>
        <dbReference type="Rhea" id="RHEA:10932"/>
        <dbReference type="ChEBI" id="CHEBI:15378"/>
        <dbReference type="ChEBI" id="CHEBI:29991"/>
        <dbReference type="ChEBI" id="CHEBI:30616"/>
        <dbReference type="ChEBI" id="CHEBI:33019"/>
        <dbReference type="ChEBI" id="CHEBI:57472"/>
        <dbReference type="ChEBI" id="CHEBI:57743"/>
        <dbReference type="ChEBI" id="CHEBI:456215"/>
        <dbReference type="EC" id="6.3.4.5"/>
    </reaction>
</comment>
<evidence type="ECO:0000259" key="11">
    <source>
        <dbReference type="Pfam" id="PF00764"/>
    </source>
</evidence>
<dbReference type="InterPro" id="IPR014729">
    <property type="entry name" value="Rossmann-like_a/b/a_fold"/>
</dbReference>
<dbReference type="GO" id="GO:0004055">
    <property type="term" value="F:argininosuccinate synthase activity"/>
    <property type="evidence" value="ECO:0007669"/>
    <property type="project" value="UniProtKB-UniRule"/>
</dbReference>
<feature type="binding site" evidence="9">
    <location>
        <position position="122"/>
    </location>
    <ligand>
        <name>ATP</name>
        <dbReference type="ChEBI" id="CHEBI:30616"/>
    </ligand>
</feature>
<sequence length="442" mass="48748">MTSRPAVRTIALAYSGGLDTSIIVPWLKEHYPGARVVCVAAEIGQGDELEGIKAKAIASGADECYVEDLREEYVRDFIFPTLRAGAIYNRKYLLGTSMARPLIAKRQVEIARRVGADALAHGCTGKGNDQVRFELTYMAFAPDLPVIAPWREWDIRSREDALRYAAEKGVPVAATITKIYSRDRNIWHLSHEGGQLEDPAVAPAEDMFQLTTDPVAAPDTPEEVTIEFVKGTPVAVNGKALGPIALVETLNALGAKHGVGRIDLVEDRMIGMKSRGVYETPGGTILYAAHSELEQLILDRRTLAAKDLIAPRYADLVYEGRWWTTEREAYDAFVNATQERVTGTVTMRLFKGSAVVVGRESKFALYDERFVTFGEDDVYQQSDAAGYIRLYGLSQRVRAIKDQEMRQHHSLTTPDPEVGDKPAESGDAKFPPSEQELAEASA</sequence>
<evidence type="ECO:0000313" key="13">
    <source>
        <dbReference type="EMBL" id="GLC24493.1"/>
    </source>
</evidence>
<dbReference type="PANTHER" id="PTHR11587:SF2">
    <property type="entry name" value="ARGININOSUCCINATE SYNTHASE"/>
    <property type="match status" value="1"/>
</dbReference>
<dbReference type="GO" id="GO:0000053">
    <property type="term" value="P:argininosuccinate metabolic process"/>
    <property type="evidence" value="ECO:0007669"/>
    <property type="project" value="TreeGrafter"/>
</dbReference>
<evidence type="ECO:0000256" key="5">
    <source>
        <dbReference type="ARBA" id="ARBA00022598"/>
    </source>
</evidence>
<dbReference type="FunFam" id="3.40.50.620:FF:000019">
    <property type="entry name" value="Argininosuccinate synthase"/>
    <property type="match status" value="1"/>
</dbReference>
<feature type="binding site" evidence="9">
    <location>
        <position position="41"/>
    </location>
    <ligand>
        <name>ATP</name>
        <dbReference type="ChEBI" id="CHEBI:30616"/>
    </ligand>
</feature>
<feature type="binding site" evidence="9">
    <location>
        <position position="278"/>
    </location>
    <ligand>
        <name>L-citrulline</name>
        <dbReference type="ChEBI" id="CHEBI:57743"/>
    </ligand>
</feature>
<organism evidence="13 14">
    <name type="scientific">Roseisolibacter agri</name>
    <dbReference type="NCBI Taxonomy" id="2014610"/>
    <lineage>
        <taxon>Bacteria</taxon>
        <taxon>Pseudomonadati</taxon>
        <taxon>Gemmatimonadota</taxon>
        <taxon>Gemmatimonadia</taxon>
        <taxon>Gemmatimonadales</taxon>
        <taxon>Gemmatimonadaceae</taxon>
        <taxon>Roseisolibacter</taxon>
    </lineage>
</organism>
<feature type="binding site" evidence="9">
    <location>
        <begin position="13"/>
        <end position="21"/>
    </location>
    <ligand>
        <name>ATP</name>
        <dbReference type="ChEBI" id="CHEBI:30616"/>
    </ligand>
</feature>
<dbReference type="Pfam" id="PF20979">
    <property type="entry name" value="Arginosuc_syn_C"/>
    <property type="match status" value="1"/>
</dbReference>
<feature type="binding site" evidence="9">
    <location>
        <position position="266"/>
    </location>
    <ligand>
        <name>L-citrulline</name>
        <dbReference type="ChEBI" id="CHEBI:57743"/>
    </ligand>
</feature>
<feature type="binding site" evidence="9">
    <location>
        <position position="190"/>
    </location>
    <ligand>
        <name>L-citrulline</name>
        <dbReference type="ChEBI" id="CHEBI:57743"/>
    </ligand>
</feature>
<evidence type="ECO:0000256" key="7">
    <source>
        <dbReference type="ARBA" id="ARBA00022741"/>
    </source>
</evidence>
<gene>
    <name evidence="9" type="primary">argG</name>
    <name evidence="13" type="ORF">rosag_10060</name>
</gene>
<dbReference type="CDD" id="cd01999">
    <property type="entry name" value="ASS"/>
    <property type="match status" value="1"/>
</dbReference>
<feature type="compositionally biased region" description="Basic and acidic residues" evidence="10">
    <location>
        <begin position="418"/>
        <end position="427"/>
    </location>
</feature>
<dbReference type="Proteomes" id="UP001161325">
    <property type="component" value="Unassembled WGS sequence"/>
</dbReference>
<keyword evidence="6 9" id="KW-0028">Amino-acid biosynthesis</keyword>
<feature type="binding site" evidence="9">
    <location>
        <position position="92"/>
    </location>
    <ligand>
        <name>L-citrulline</name>
        <dbReference type="ChEBI" id="CHEBI:57743"/>
    </ligand>
</feature>
<evidence type="ECO:0000256" key="9">
    <source>
        <dbReference type="HAMAP-Rule" id="MF_00005"/>
    </source>
</evidence>
<comment type="caution">
    <text evidence="13">The sequence shown here is derived from an EMBL/GenBank/DDBJ whole genome shotgun (WGS) entry which is preliminary data.</text>
</comment>
<comment type="pathway">
    <text evidence="1 9">Amino-acid biosynthesis; L-arginine biosynthesis; L-arginine from L-ornithine and carbamoyl phosphate: step 2/3.</text>
</comment>
<dbReference type="InterPro" id="IPR018223">
    <property type="entry name" value="Arginosuc_synth_CS"/>
</dbReference>
<evidence type="ECO:0000256" key="1">
    <source>
        <dbReference type="ARBA" id="ARBA00004967"/>
    </source>
</evidence>
<evidence type="ECO:0000256" key="3">
    <source>
        <dbReference type="ARBA" id="ARBA00012286"/>
    </source>
</evidence>
<feature type="binding site" evidence="9">
    <location>
        <position position="128"/>
    </location>
    <ligand>
        <name>L-citrulline</name>
        <dbReference type="ChEBI" id="CHEBI:57743"/>
    </ligand>
</feature>
<evidence type="ECO:0000256" key="8">
    <source>
        <dbReference type="ARBA" id="ARBA00022840"/>
    </source>
</evidence>
<name>A0AA37V9J5_9BACT</name>
<feature type="binding site" evidence="9">
    <location>
        <position position="97"/>
    </location>
    <ligand>
        <name>L-citrulline</name>
        <dbReference type="ChEBI" id="CHEBI:57743"/>
    </ligand>
</feature>
<dbReference type="Gene3D" id="3.90.1260.10">
    <property type="entry name" value="Argininosuccinate synthetase, chain A, domain 2"/>
    <property type="match status" value="1"/>
</dbReference>
<dbReference type="GO" id="GO:0006526">
    <property type="term" value="P:L-arginine biosynthetic process"/>
    <property type="evidence" value="ECO:0007669"/>
    <property type="project" value="UniProtKB-UniRule"/>
</dbReference>
<keyword evidence="8 9" id="KW-0067">ATP-binding</keyword>
<keyword evidence="9" id="KW-0963">Cytoplasm</keyword>
<dbReference type="InterPro" id="IPR048268">
    <property type="entry name" value="Arginosuc_syn_C"/>
</dbReference>
<protein>
    <recommendedName>
        <fullName evidence="3 9">Argininosuccinate synthase</fullName>
        <ecNumber evidence="3 9">6.3.4.5</ecNumber>
    </recommendedName>
    <alternativeName>
        <fullName evidence="9">Citrulline--aspartate ligase</fullName>
    </alternativeName>
</protein>
<dbReference type="NCBIfam" id="NF001770">
    <property type="entry name" value="PRK00509.1"/>
    <property type="match status" value="1"/>
</dbReference>
<comment type="subcellular location">
    <subcellularLocation>
        <location evidence="9">Cytoplasm</location>
    </subcellularLocation>
</comment>
<dbReference type="PROSITE" id="PS00565">
    <property type="entry name" value="ARGININOSUCCIN_SYN_2"/>
    <property type="match status" value="1"/>
</dbReference>
<dbReference type="EMBL" id="BRXS01000002">
    <property type="protein sequence ID" value="GLC24493.1"/>
    <property type="molecule type" value="Genomic_DNA"/>
</dbReference>
<dbReference type="GO" id="GO:0005737">
    <property type="term" value="C:cytoplasm"/>
    <property type="evidence" value="ECO:0007669"/>
    <property type="project" value="UniProtKB-SubCell"/>
</dbReference>
<dbReference type="PANTHER" id="PTHR11587">
    <property type="entry name" value="ARGININOSUCCINATE SYNTHASE"/>
    <property type="match status" value="1"/>
</dbReference>
<evidence type="ECO:0000313" key="14">
    <source>
        <dbReference type="Proteomes" id="UP001161325"/>
    </source>
</evidence>
<dbReference type="Gene3D" id="3.40.50.620">
    <property type="entry name" value="HUPs"/>
    <property type="match status" value="1"/>
</dbReference>
<dbReference type="SUPFAM" id="SSF52402">
    <property type="entry name" value="Adenine nucleotide alpha hydrolases-like"/>
    <property type="match status" value="1"/>
</dbReference>
<dbReference type="Pfam" id="PF00764">
    <property type="entry name" value="Arginosuc_synth"/>
    <property type="match status" value="1"/>
</dbReference>
<proteinExistence type="inferred from homology"/>
<comment type="similarity">
    <text evidence="9">Belongs to the argininosuccinate synthase family. Type 1 subfamily.</text>
</comment>
<keyword evidence="7 9" id="KW-0547">Nucleotide-binding</keyword>
<dbReference type="SUPFAM" id="SSF69864">
    <property type="entry name" value="Argininosuccinate synthetase, C-terminal domain"/>
    <property type="match status" value="1"/>
</dbReference>
<accession>A0AA37V9J5</accession>